<feature type="region of interest" description="Disordered" evidence="2">
    <location>
        <begin position="442"/>
        <end position="524"/>
    </location>
</feature>
<comment type="caution">
    <text evidence="3">The sequence shown here is derived from an EMBL/GenBank/DDBJ whole genome shotgun (WGS) entry which is preliminary data.</text>
</comment>
<reference evidence="3 4" key="1">
    <citation type="submission" date="2024-02" db="EMBL/GenBank/DDBJ databases">
        <title>Discinaceae phylogenomics.</title>
        <authorList>
            <person name="Dirks A.C."/>
            <person name="James T.Y."/>
        </authorList>
    </citation>
    <scope>NUCLEOTIDE SEQUENCE [LARGE SCALE GENOMIC DNA]</scope>
    <source>
        <strain evidence="3 4">ACD0624</strain>
    </source>
</reference>
<keyword evidence="4" id="KW-1185">Reference proteome</keyword>
<organism evidence="3 4">
    <name type="scientific">Discina gigas</name>
    <dbReference type="NCBI Taxonomy" id="1032678"/>
    <lineage>
        <taxon>Eukaryota</taxon>
        <taxon>Fungi</taxon>
        <taxon>Dikarya</taxon>
        <taxon>Ascomycota</taxon>
        <taxon>Pezizomycotina</taxon>
        <taxon>Pezizomycetes</taxon>
        <taxon>Pezizales</taxon>
        <taxon>Discinaceae</taxon>
        <taxon>Discina</taxon>
    </lineage>
</organism>
<name>A0ABR3GG28_9PEZI</name>
<evidence type="ECO:0000256" key="1">
    <source>
        <dbReference type="SAM" id="Coils"/>
    </source>
</evidence>
<proteinExistence type="predicted"/>
<gene>
    <name evidence="3" type="ORF">Q9L58_006194</name>
</gene>
<dbReference type="EMBL" id="JBBBZM010000082">
    <property type="protein sequence ID" value="KAL0634914.1"/>
    <property type="molecule type" value="Genomic_DNA"/>
</dbReference>
<protein>
    <submittedName>
        <fullName evidence="3">Uncharacterized protein</fullName>
    </submittedName>
</protein>
<sequence>MITQNRAQVETYVSQVTTELRSLDMLNQDWGHVLNSAPVAIGILGECMIVASMRKASFIQLEGPNLAISLPANIMKAAQVGTTTFVEAHTRMNEIAMHAENVGRKGGTIDKIIDRVEGKDSPAARRMLTRQLALLQSAADVCTAEANEINKYFKIWQQFTNSLLYAMTIRKDAIVMEQNERNEELKQEELVKETKAKELVRAERLLQEKKQQLADAGDGLDDLYDTARVRGKDAIAGGLGVVNPALGLMFMAGVAFEVMLAENEVELAREYYEKQQKAAEDAKTATQELEAALKKIQQETSTLEEVIHVLFEAIKRLQSLQTEITALLLFFQTIAGRVRFLVQRLTKEFIDNVEDEDSRASHTYEEDLQNEIRETALPIKAQFMVIYQIAQVYSEVSFVHILEGLSLVNMLGLSHNSTTPADMALKQHKLDRYKLSAAEGVKSLTQRLVPPTPTQDTTDDTTEDSGIDNEERDTRKGEGKEGEEKEDTTMGGVTEKEEEEETKPAGEPNSSSPQTTQYDIIDEDPLNLINEATAKPYDLLKARAVR</sequence>
<evidence type="ECO:0000313" key="3">
    <source>
        <dbReference type="EMBL" id="KAL0634914.1"/>
    </source>
</evidence>
<keyword evidence="1" id="KW-0175">Coiled coil</keyword>
<feature type="coiled-coil region" evidence="1">
    <location>
        <begin position="272"/>
        <end position="306"/>
    </location>
</feature>
<accession>A0ABR3GG28</accession>
<dbReference type="PANTHER" id="PTHR33488:SF2">
    <property type="entry name" value="EARLY ENDOSOME ANTIGEN 1-LIKE"/>
    <property type="match status" value="1"/>
</dbReference>
<dbReference type="Proteomes" id="UP001447188">
    <property type="component" value="Unassembled WGS sequence"/>
</dbReference>
<feature type="compositionally biased region" description="Basic and acidic residues" evidence="2">
    <location>
        <begin position="472"/>
        <end position="483"/>
    </location>
</feature>
<evidence type="ECO:0000313" key="4">
    <source>
        <dbReference type="Proteomes" id="UP001447188"/>
    </source>
</evidence>
<evidence type="ECO:0000256" key="2">
    <source>
        <dbReference type="SAM" id="MobiDB-lite"/>
    </source>
</evidence>
<dbReference type="PANTHER" id="PTHR33488">
    <property type="entry name" value="ZGC:162509"/>
    <property type="match status" value="1"/>
</dbReference>
<feature type="compositionally biased region" description="Acidic residues" evidence="2">
    <location>
        <begin position="457"/>
        <end position="471"/>
    </location>
</feature>
<feature type="compositionally biased region" description="Polar residues" evidence="2">
    <location>
        <begin position="508"/>
        <end position="518"/>
    </location>
</feature>